<keyword evidence="2" id="KW-0812">Transmembrane</keyword>
<dbReference type="AlphaFoldDB" id="A0A0S7Y1P1"/>
<gene>
    <name evidence="3" type="ORF">AMJ44_06455</name>
</gene>
<feature type="coiled-coil region" evidence="1">
    <location>
        <begin position="1"/>
        <end position="29"/>
    </location>
</feature>
<accession>A0A0S7Y1P1</accession>
<dbReference type="Pfam" id="PF18910">
    <property type="entry name" value="DUF5665"/>
    <property type="match status" value="1"/>
</dbReference>
<dbReference type="Proteomes" id="UP000051861">
    <property type="component" value="Unassembled WGS sequence"/>
</dbReference>
<evidence type="ECO:0000256" key="2">
    <source>
        <dbReference type="SAM" id="Phobius"/>
    </source>
</evidence>
<keyword evidence="2" id="KW-0472">Membrane</keyword>
<reference evidence="3 4" key="1">
    <citation type="journal article" date="2015" name="Microbiome">
        <title>Genomic resolution of linkages in carbon, nitrogen, and sulfur cycling among widespread estuary sediment bacteria.</title>
        <authorList>
            <person name="Baker B.J."/>
            <person name="Lazar C.S."/>
            <person name="Teske A.P."/>
            <person name="Dick G.J."/>
        </authorList>
    </citation>
    <scope>NUCLEOTIDE SEQUENCE [LARGE SCALE GENOMIC DNA]</scope>
    <source>
        <strain evidence="3">DG_54_3</strain>
    </source>
</reference>
<name>A0A0S7Y1P1_UNCSA</name>
<keyword evidence="2" id="KW-1133">Transmembrane helix</keyword>
<sequence>MAKEEEKILKEEKEILQEEKSLLKALNSKIGRLASSLERARIDEYTSMLTRPWRFFFFNFLVGVFRGLGIAVGLTIIAAVVLYVLSKILVRMVDLPIIGMYIAEVVKFVEQYLKQGMPAR</sequence>
<protein>
    <submittedName>
        <fullName evidence="3">Uncharacterized protein</fullName>
    </submittedName>
</protein>
<dbReference type="InterPro" id="IPR043723">
    <property type="entry name" value="DUF5665"/>
</dbReference>
<evidence type="ECO:0000313" key="3">
    <source>
        <dbReference type="EMBL" id="KPJ68451.1"/>
    </source>
</evidence>
<keyword evidence="1" id="KW-0175">Coiled coil</keyword>
<evidence type="ECO:0000313" key="4">
    <source>
        <dbReference type="Proteomes" id="UP000051861"/>
    </source>
</evidence>
<proteinExistence type="predicted"/>
<evidence type="ECO:0000256" key="1">
    <source>
        <dbReference type="SAM" id="Coils"/>
    </source>
</evidence>
<feature type="transmembrane region" description="Helical" evidence="2">
    <location>
        <begin position="55"/>
        <end position="85"/>
    </location>
</feature>
<organism evidence="3 4">
    <name type="scientific">candidate division WOR-1 bacterium DG_54_3</name>
    <dbReference type="NCBI Taxonomy" id="1703775"/>
    <lineage>
        <taxon>Bacteria</taxon>
        <taxon>Bacillati</taxon>
        <taxon>Saganbacteria</taxon>
    </lineage>
</organism>
<dbReference type="EMBL" id="LIZX01000052">
    <property type="protein sequence ID" value="KPJ68451.1"/>
    <property type="molecule type" value="Genomic_DNA"/>
</dbReference>
<comment type="caution">
    <text evidence="3">The sequence shown here is derived from an EMBL/GenBank/DDBJ whole genome shotgun (WGS) entry which is preliminary data.</text>
</comment>